<protein>
    <recommendedName>
        <fullName evidence="10">Twinfilin</fullName>
    </recommendedName>
</protein>
<evidence type="ECO:0000256" key="5">
    <source>
        <dbReference type="ARBA" id="ARBA00022737"/>
    </source>
</evidence>
<dbReference type="PANTHER" id="PTHR13759">
    <property type="entry name" value="TWINFILIN"/>
    <property type="match status" value="1"/>
</dbReference>
<comment type="subunit">
    <text evidence="8">Interacts with G-actin; ADP-actin form.</text>
</comment>
<dbReference type="PROSITE" id="PS51263">
    <property type="entry name" value="ADF_H"/>
    <property type="match status" value="2"/>
</dbReference>
<dbReference type="FunFam" id="3.40.20.10:FF:000007">
    <property type="entry name" value="Twinfilin-1 isoform 1"/>
    <property type="match status" value="1"/>
</dbReference>
<evidence type="ECO:0000256" key="6">
    <source>
        <dbReference type="ARBA" id="ARBA00023203"/>
    </source>
</evidence>
<dbReference type="InterPro" id="IPR028458">
    <property type="entry name" value="Twinfilin"/>
</dbReference>
<dbReference type="GO" id="GO:0005884">
    <property type="term" value="C:actin filament"/>
    <property type="evidence" value="ECO:0007669"/>
    <property type="project" value="TreeGrafter"/>
</dbReference>
<reference evidence="13 14" key="1">
    <citation type="journal article" date="2014" name="Genome Biol. Evol.">
        <title>Comparative genomics and transcriptomics analyses reveal divergent lifestyle features of nematode endoparasitic fungus Hirsutella minnesotensis.</title>
        <authorList>
            <person name="Lai Y."/>
            <person name="Liu K."/>
            <person name="Zhang X."/>
            <person name="Zhang X."/>
            <person name="Li K."/>
            <person name="Wang N."/>
            <person name="Shu C."/>
            <person name="Wu Y."/>
            <person name="Wang C."/>
            <person name="Bushley K.E."/>
            <person name="Xiang M."/>
            <person name="Liu X."/>
        </authorList>
    </citation>
    <scope>NUCLEOTIDE SEQUENCE [LARGE SCALE GENOMIC DNA]</scope>
    <source>
        <strain evidence="13 14">3608</strain>
    </source>
</reference>
<evidence type="ECO:0000313" key="14">
    <source>
        <dbReference type="Proteomes" id="UP000054481"/>
    </source>
</evidence>
<dbReference type="Gene3D" id="3.40.20.10">
    <property type="entry name" value="Severin"/>
    <property type="match status" value="2"/>
</dbReference>
<gene>
    <name evidence="13" type="ORF">HIM_05691</name>
</gene>
<dbReference type="InterPro" id="IPR002108">
    <property type="entry name" value="ADF-H"/>
</dbReference>
<dbReference type="SMART" id="SM00102">
    <property type="entry name" value="ADF"/>
    <property type="match status" value="2"/>
</dbReference>
<keyword evidence="5" id="KW-0677">Repeat</keyword>
<proteinExistence type="inferred from homology"/>
<keyword evidence="6" id="KW-0009">Actin-binding</keyword>
<dbReference type="SUPFAM" id="SSF55753">
    <property type="entry name" value="Actin depolymerizing proteins"/>
    <property type="match status" value="2"/>
</dbReference>
<dbReference type="CDD" id="cd11285">
    <property type="entry name" value="ADF_Twf-N_like"/>
    <property type="match status" value="1"/>
</dbReference>
<dbReference type="EMBL" id="KQ030521">
    <property type="protein sequence ID" value="KJZ74960.1"/>
    <property type="molecule type" value="Genomic_DNA"/>
</dbReference>
<dbReference type="Proteomes" id="UP000054481">
    <property type="component" value="Unassembled WGS sequence"/>
</dbReference>
<evidence type="ECO:0000256" key="4">
    <source>
        <dbReference type="ARBA" id="ARBA00022490"/>
    </source>
</evidence>
<comment type="subcellular location">
    <subcellularLocation>
        <location evidence="2">Cytoplasm</location>
        <location evidence="2">Cell cortex</location>
    </subcellularLocation>
    <subcellularLocation>
        <location evidence="1">Cytoplasm</location>
        <location evidence="1">Cytoskeleton</location>
    </subcellularLocation>
</comment>
<feature type="domain" description="ADF-H" evidence="12">
    <location>
        <begin position="9"/>
        <end position="141"/>
    </location>
</feature>
<dbReference type="Pfam" id="PF00241">
    <property type="entry name" value="Cofilin_ADF"/>
    <property type="match status" value="2"/>
</dbReference>
<evidence type="ECO:0000256" key="1">
    <source>
        <dbReference type="ARBA" id="ARBA00004245"/>
    </source>
</evidence>
<keyword evidence="4" id="KW-0963">Cytoplasm</keyword>
<dbReference type="FunFam" id="3.40.20.10:FF:000042">
    <property type="entry name" value="Actin depolymerizing protein"/>
    <property type="match status" value="1"/>
</dbReference>
<dbReference type="AlphaFoldDB" id="A0A0F7ZP65"/>
<evidence type="ECO:0000313" key="13">
    <source>
        <dbReference type="EMBL" id="KJZ74960.1"/>
    </source>
</evidence>
<dbReference type="InterPro" id="IPR029006">
    <property type="entry name" value="ADF-H/Gelsolin-like_dom_sf"/>
</dbReference>
<dbReference type="GO" id="GO:0051015">
    <property type="term" value="F:actin filament binding"/>
    <property type="evidence" value="ECO:0007669"/>
    <property type="project" value="TreeGrafter"/>
</dbReference>
<sequence length="338" mass="37417">MVVKQAQKCMWWSSQELQTQFNSLLSSPETFALLATIERESLVPVTTIASTASTFEENLVGLQPHIKPNAALYLLLRRYDDAPKLLAVSYVPDAAPVRQKMLFASTRLTLVRELGIEHFRDTVFVTTAEELSANGFKKLDAHNKLEAPLTEEERTLGEVKRAEQEAGTGTGTREIHLSKTLAMPVSEEAIAAMKEMGQSGGRLVTMLKINPDSEAVELVPESPRPGTIGELTQVISATEPRFTFYRFTHTHNGAEVSPLLFIYTCPVTAGSKAIKNRMLYPLMKRAVLSVAEREAGLAVDKKFEVEEPGEVTEQTVLEDLHPKVAARQGFSRPKRPGR</sequence>
<accession>A0A0F7ZP65</accession>
<feature type="compositionally biased region" description="Basic and acidic residues" evidence="11">
    <location>
        <begin position="147"/>
        <end position="164"/>
    </location>
</feature>
<evidence type="ECO:0000256" key="3">
    <source>
        <dbReference type="ARBA" id="ARBA00009557"/>
    </source>
</evidence>
<keyword evidence="14" id="KW-1185">Reference proteome</keyword>
<comment type="similarity">
    <text evidence="3">Belongs to the actin-binding proteins ADF family. Twinfilin subfamily.</text>
</comment>
<dbReference type="OrthoDB" id="10006997at2759"/>
<name>A0A0F7ZP65_9HYPO</name>
<dbReference type="CDD" id="cd11284">
    <property type="entry name" value="ADF_Twf-C_like"/>
    <property type="match status" value="1"/>
</dbReference>
<comment type="function">
    <text evidence="9">Actin-binding protein involved in motile and morphological processes. Inhibits actin polymerization, likely by sequestering G-actin.</text>
</comment>
<evidence type="ECO:0000256" key="8">
    <source>
        <dbReference type="ARBA" id="ARBA00038532"/>
    </source>
</evidence>
<evidence type="ECO:0000256" key="7">
    <source>
        <dbReference type="ARBA" id="ARBA00023212"/>
    </source>
</evidence>
<dbReference type="GO" id="GO:0030042">
    <property type="term" value="P:actin filament depolymerization"/>
    <property type="evidence" value="ECO:0007669"/>
    <property type="project" value="TreeGrafter"/>
</dbReference>
<evidence type="ECO:0000259" key="12">
    <source>
        <dbReference type="PROSITE" id="PS51263"/>
    </source>
</evidence>
<evidence type="ECO:0000256" key="2">
    <source>
        <dbReference type="ARBA" id="ARBA00004544"/>
    </source>
</evidence>
<feature type="region of interest" description="Disordered" evidence="11">
    <location>
        <begin position="147"/>
        <end position="171"/>
    </location>
</feature>
<organism evidence="13 14">
    <name type="scientific">Hirsutella minnesotensis 3608</name>
    <dbReference type="NCBI Taxonomy" id="1043627"/>
    <lineage>
        <taxon>Eukaryota</taxon>
        <taxon>Fungi</taxon>
        <taxon>Dikarya</taxon>
        <taxon>Ascomycota</taxon>
        <taxon>Pezizomycotina</taxon>
        <taxon>Sordariomycetes</taxon>
        <taxon>Hypocreomycetidae</taxon>
        <taxon>Hypocreales</taxon>
        <taxon>Ophiocordycipitaceae</taxon>
        <taxon>Hirsutella</taxon>
    </lineage>
</organism>
<dbReference type="GO" id="GO:0005938">
    <property type="term" value="C:cell cortex"/>
    <property type="evidence" value="ECO:0007669"/>
    <property type="project" value="UniProtKB-SubCell"/>
</dbReference>
<dbReference type="GO" id="GO:0003785">
    <property type="term" value="F:actin monomer binding"/>
    <property type="evidence" value="ECO:0007669"/>
    <property type="project" value="TreeGrafter"/>
</dbReference>
<feature type="region of interest" description="Disordered" evidence="11">
    <location>
        <begin position="308"/>
        <end position="338"/>
    </location>
</feature>
<dbReference type="GO" id="GO:0051016">
    <property type="term" value="P:barbed-end actin filament capping"/>
    <property type="evidence" value="ECO:0007669"/>
    <property type="project" value="TreeGrafter"/>
</dbReference>
<evidence type="ECO:0000256" key="11">
    <source>
        <dbReference type="SAM" id="MobiDB-lite"/>
    </source>
</evidence>
<evidence type="ECO:0000256" key="10">
    <source>
        <dbReference type="ARBA" id="ARBA00069496"/>
    </source>
</evidence>
<dbReference type="PANTHER" id="PTHR13759:SF1">
    <property type="entry name" value="TWINFILIN"/>
    <property type="match status" value="1"/>
</dbReference>
<feature type="domain" description="ADF-H" evidence="12">
    <location>
        <begin position="180"/>
        <end position="321"/>
    </location>
</feature>
<evidence type="ECO:0000256" key="9">
    <source>
        <dbReference type="ARBA" id="ARBA00056419"/>
    </source>
</evidence>
<keyword evidence="7" id="KW-0206">Cytoskeleton</keyword>